<dbReference type="Proteomes" id="UP000239532">
    <property type="component" value="Unassembled WGS sequence"/>
</dbReference>
<dbReference type="Pfam" id="PF01497">
    <property type="entry name" value="Peripla_BP_2"/>
    <property type="match status" value="1"/>
</dbReference>
<gene>
    <name evidence="3" type="ORF">BST86_02515</name>
</gene>
<evidence type="ECO:0000259" key="2">
    <source>
        <dbReference type="PROSITE" id="PS50983"/>
    </source>
</evidence>
<feature type="domain" description="Fe/B12 periplasmic-binding" evidence="2">
    <location>
        <begin position="21"/>
        <end position="284"/>
    </location>
</feature>
<dbReference type="SUPFAM" id="SSF53807">
    <property type="entry name" value="Helical backbone' metal receptor"/>
    <property type="match status" value="1"/>
</dbReference>
<dbReference type="PROSITE" id="PS50983">
    <property type="entry name" value="FE_B12_PBP"/>
    <property type="match status" value="1"/>
</dbReference>
<dbReference type="EMBL" id="MQUC01000003">
    <property type="protein sequence ID" value="PRP66034.1"/>
    <property type="molecule type" value="Genomic_DNA"/>
</dbReference>
<reference evidence="3 4" key="1">
    <citation type="submission" date="2016-11" db="EMBL/GenBank/DDBJ databases">
        <title>Trade-off between light-utilization and light-protection in marine flavobacteria.</title>
        <authorList>
            <person name="Kumagai Y."/>
        </authorList>
    </citation>
    <scope>NUCLEOTIDE SEQUENCE [LARGE SCALE GENOMIC DNA]</scope>
    <source>
        <strain evidence="3 4">JCM 17109</strain>
    </source>
</reference>
<sequence length="284" mass="32514">MSISLKDQCHRPVQLPAAPQRIISLVPSQTELLFDLGLEDKIVGITRFCVHPENALEEKQVVGGTKKIVKKRLIGLQPDLIICNKEENTMEMVEFCSSICPTYVSDVSTLEDALEMIQHIGHLTASTEKAQDLVEKIQVSFQQLRDELETKPALYLIWKKPYMTVGRDTFIHDMMRLAGFENVTGTHTRYPQLEMDQIVKLRPEVILLSSEPYNFSENDKAEFDIAFKERSDAEVYGEQGRTTKANLPQPRILIVDGEPYSWYGSRLLHSPAYFQKLRNELDEN</sequence>
<keyword evidence="1" id="KW-0732">Signal</keyword>
<dbReference type="RefSeq" id="WP_105981889.1">
    <property type="nucleotide sequence ID" value="NZ_MQUC01000003.1"/>
</dbReference>
<dbReference type="InterPro" id="IPR054828">
    <property type="entry name" value="Vit_B12_bind_prot"/>
</dbReference>
<dbReference type="OrthoDB" id="9816357at2"/>
<evidence type="ECO:0000256" key="1">
    <source>
        <dbReference type="ARBA" id="ARBA00022729"/>
    </source>
</evidence>
<dbReference type="PANTHER" id="PTHR30535:SF35">
    <property type="entry name" value="PERIPLASMIC BINDING PROTEIN"/>
    <property type="match status" value="1"/>
</dbReference>
<dbReference type="InterPro" id="IPR002491">
    <property type="entry name" value="ABC_transptr_periplasmic_BD"/>
</dbReference>
<name>A0A2S9WRC3_9FLAO</name>
<dbReference type="PANTHER" id="PTHR30535">
    <property type="entry name" value="VITAMIN B12-BINDING PROTEIN"/>
    <property type="match status" value="1"/>
</dbReference>
<evidence type="ECO:0000313" key="3">
    <source>
        <dbReference type="EMBL" id="PRP66034.1"/>
    </source>
</evidence>
<keyword evidence="4" id="KW-1185">Reference proteome</keyword>
<dbReference type="InterPro" id="IPR050902">
    <property type="entry name" value="ABC_Transporter_SBP"/>
</dbReference>
<dbReference type="AlphaFoldDB" id="A0A2S9WRC3"/>
<comment type="caution">
    <text evidence="3">The sequence shown here is derived from an EMBL/GenBank/DDBJ whole genome shotgun (WGS) entry which is preliminary data.</text>
</comment>
<accession>A0A2S9WRC3</accession>
<evidence type="ECO:0000313" key="4">
    <source>
        <dbReference type="Proteomes" id="UP000239532"/>
    </source>
</evidence>
<organism evidence="3 4">
    <name type="scientific">Nonlabens agnitus</name>
    <dbReference type="NCBI Taxonomy" id="870484"/>
    <lineage>
        <taxon>Bacteria</taxon>
        <taxon>Pseudomonadati</taxon>
        <taxon>Bacteroidota</taxon>
        <taxon>Flavobacteriia</taxon>
        <taxon>Flavobacteriales</taxon>
        <taxon>Flavobacteriaceae</taxon>
        <taxon>Nonlabens</taxon>
    </lineage>
</organism>
<dbReference type="Gene3D" id="3.40.50.1980">
    <property type="entry name" value="Nitrogenase molybdenum iron protein domain"/>
    <property type="match status" value="2"/>
</dbReference>
<protein>
    <submittedName>
        <fullName evidence="3">Iron ABC transporter substrate-binding protein</fullName>
    </submittedName>
</protein>
<dbReference type="NCBIfam" id="NF038402">
    <property type="entry name" value="TroA_like"/>
    <property type="match status" value="1"/>
</dbReference>
<proteinExistence type="predicted"/>